<name>A0A382S6I4_9ZZZZ</name>
<reference evidence="1" key="1">
    <citation type="submission" date="2018-05" db="EMBL/GenBank/DDBJ databases">
        <authorList>
            <person name="Lanie J.A."/>
            <person name="Ng W.-L."/>
            <person name="Kazmierczak K.M."/>
            <person name="Andrzejewski T.M."/>
            <person name="Davidsen T.M."/>
            <person name="Wayne K.J."/>
            <person name="Tettelin H."/>
            <person name="Glass J.I."/>
            <person name="Rusch D."/>
            <person name="Podicherti R."/>
            <person name="Tsui H.-C.T."/>
            <person name="Winkler M.E."/>
        </authorList>
    </citation>
    <scope>NUCLEOTIDE SEQUENCE</scope>
</reference>
<protein>
    <submittedName>
        <fullName evidence="1">Uncharacterized protein</fullName>
    </submittedName>
</protein>
<dbReference type="AlphaFoldDB" id="A0A382S6I4"/>
<evidence type="ECO:0000313" key="1">
    <source>
        <dbReference type="EMBL" id="SVD05489.1"/>
    </source>
</evidence>
<proteinExistence type="predicted"/>
<sequence>NILGQPDGLIHRKMTRLSFELKGDAWEPFAYGQKAWAFHIANKFDIKLIFYGENGELEYGGSEKYMNRPMETPEEWEYEYYKGSGVTDLIRVGLERGILSKEESVSPAMNLYRPPPPEEISERDLEMHWYSYYHRCTPQENFYYAVKNTGLQTNPEGHSEGTYTKHVSLDDKADGFHWYLAYMKFGMCRCSRDAQTDIRRHHITREEGVALVNRYDGEFPRRHFKWFLQYMDVKEEYFWAVMDFYREKSNVWEKENGSWVMKYPVV</sequence>
<dbReference type="EMBL" id="UINC01126784">
    <property type="protein sequence ID" value="SVD05489.1"/>
    <property type="molecule type" value="Genomic_DNA"/>
</dbReference>
<organism evidence="1">
    <name type="scientific">marine metagenome</name>
    <dbReference type="NCBI Taxonomy" id="408172"/>
    <lineage>
        <taxon>unclassified sequences</taxon>
        <taxon>metagenomes</taxon>
        <taxon>ecological metagenomes</taxon>
    </lineage>
</organism>
<feature type="non-terminal residue" evidence="1">
    <location>
        <position position="1"/>
    </location>
</feature>
<gene>
    <name evidence="1" type="ORF">METZ01_LOCUS358343</name>
</gene>
<accession>A0A382S6I4</accession>